<evidence type="ECO:0000313" key="1">
    <source>
        <dbReference type="EMBL" id="CAA9432008.1"/>
    </source>
</evidence>
<sequence length="72" mass="7504">MASSQALQGDAAGLRHLLGGLRERLLQGSLVGDDRAVGRPPSAATSGRSSFPPFMFTSPGYSFVFGEVHRGA</sequence>
<name>A0A6J4Q1L1_9ACTN</name>
<dbReference type="EMBL" id="CADCUV010000159">
    <property type="protein sequence ID" value="CAA9432008.1"/>
    <property type="molecule type" value="Genomic_DNA"/>
</dbReference>
<proteinExistence type="predicted"/>
<protein>
    <submittedName>
        <fullName evidence="1">Uncharacterized protein</fullName>
    </submittedName>
</protein>
<dbReference type="AlphaFoldDB" id="A0A6J4Q1L1"/>
<reference evidence="1" key="1">
    <citation type="submission" date="2020-02" db="EMBL/GenBank/DDBJ databases">
        <authorList>
            <person name="Meier V. D."/>
        </authorList>
    </citation>
    <scope>NUCLEOTIDE SEQUENCE</scope>
    <source>
        <strain evidence="1">AVDCRST_MAG22</strain>
    </source>
</reference>
<accession>A0A6J4Q1L1</accession>
<gene>
    <name evidence="1" type="ORF">AVDCRST_MAG22-3358</name>
</gene>
<organism evidence="1">
    <name type="scientific">uncultured Rubrobacteraceae bacterium</name>
    <dbReference type="NCBI Taxonomy" id="349277"/>
    <lineage>
        <taxon>Bacteria</taxon>
        <taxon>Bacillati</taxon>
        <taxon>Actinomycetota</taxon>
        <taxon>Rubrobacteria</taxon>
        <taxon>Rubrobacterales</taxon>
        <taxon>Rubrobacteraceae</taxon>
        <taxon>environmental samples</taxon>
    </lineage>
</organism>